<protein>
    <recommendedName>
        <fullName evidence="2">RNA polymerase sigma-70 region 4 domain-containing protein</fullName>
    </recommendedName>
</protein>
<organism evidence="1">
    <name type="scientific">Siphoviridae sp. ct0uL16</name>
    <dbReference type="NCBI Taxonomy" id="2825299"/>
    <lineage>
        <taxon>Viruses</taxon>
        <taxon>Duplodnaviria</taxon>
        <taxon>Heunggongvirae</taxon>
        <taxon>Uroviricota</taxon>
        <taxon>Caudoviricetes</taxon>
    </lineage>
</organism>
<reference evidence="1" key="1">
    <citation type="journal article" date="2021" name="Proc. Natl. Acad. Sci. U.S.A.">
        <title>A Catalog of Tens of Thousands of Viruses from Human Metagenomes Reveals Hidden Associations with Chronic Diseases.</title>
        <authorList>
            <person name="Tisza M.J."/>
            <person name="Buck C.B."/>
        </authorList>
    </citation>
    <scope>NUCLEOTIDE SEQUENCE</scope>
    <source>
        <strain evidence="1">Ct0uL16</strain>
    </source>
</reference>
<evidence type="ECO:0008006" key="2">
    <source>
        <dbReference type="Google" id="ProtNLM"/>
    </source>
</evidence>
<dbReference type="EMBL" id="BK015578">
    <property type="protein sequence ID" value="DAE14288.1"/>
    <property type="molecule type" value="Genomic_DNA"/>
</dbReference>
<sequence>MGSFDGKVQGGIPTGFSVTCDKIFDLKKEIEEDSNRMAALLSEIRTTIGKVSSADEKLLLSLRYLEFESWEEISGRMGYAERHALRIHGNALESVEKILKDVTKCH</sequence>
<proteinExistence type="predicted"/>
<evidence type="ECO:0000313" key="1">
    <source>
        <dbReference type="EMBL" id="DAE14288.1"/>
    </source>
</evidence>
<accession>A0A8S5Q5G5</accession>
<name>A0A8S5Q5G5_9CAUD</name>